<protein>
    <recommendedName>
        <fullName evidence="4">Rgp1-domain-containing protein</fullName>
    </recommendedName>
</protein>
<reference evidence="2 3" key="1">
    <citation type="journal article" date="2019" name="Fungal Biol. Biotechnol.">
        <title>Draft genome sequence of fastidious pathogen Ceratobasidium theobromae, which causes vascular-streak dieback in Theobroma cacao.</title>
        <authorList>
            <person name="Ali S.S."/>
            <person name="Asman A."/>
            <person name="Shao J."/>
            <person name="Firmansyah A.P."/>
            <person name="Susilo A.W."/>
            <person name="Rosmana A."/>
            <person name="McMahon P."/>
            <person name="Junaid M."/>
            <person name="Guest D."/>
            <person name="Kheng T.Y."/>
            <person name="Meinhardt L.W."/>
            <person name="Bailey B.A."/>
        </authorList>
    </citation>
    <scope>NUCLEOTIDE SEQUENCE [LARGE SCALE GENOMIC DNA]</scope>
    <source>
        <strain evidence="2 3">CT2</strain>
    </source>
</reference>
<keyword evidence="3" id="KW-1185">Reference proteome</keyword>
<feature type="region of interest" description="Disordered" evidence="1">
    <location>
        <begin position="87"/>
        <end position="159"/>
    </location>
</feature>
<evidence type="ECO:0000256" key="1">
    <source>
        <dbReference type="SAM" id="MobiDB-lite"/>
    </source>
</evidence>
<feature type="compositionally biased region" description="Low complexity" evidence="1">
    <location>
        <begin position="187"/>
        <end position="197"/>
    </location>
</feature>
<feature type="region of interest" description="Disordered" evidence="1">
    <location>
        <begin position="413"/>
        <end position="434"/>
    </location>
</feature>
<feature type="compositionally biased region" description="Low complexity" evidence="1">
    <location>
        <begin position="110"/>
        <end position="137"/>
    </location>
</feature>
<sequence>MSALEQPDESHVACGHLSSAIEASMNDEGDVRVYVDPSASHYHAGETATFTISFTNIQTGPVTGTPQAARTLIPRTRSEDQITMYGRSRGHRRAASSVSEARMARPPTSPGLRRLTPPTLPKYTPLTPSSLSQPSTSKKGLIGATRHINGGPRPNSTPSLSIVVTQANAFRDINGSGGTTVLNGSDTPTTPTKNRSSPPRRSRTTNGIPISHPHARKQSAALDGTFPLVSSHIQRVPPATPSTASFSASLPPITESSSIDNPASSAVLPDSRSSLGHGNLRRAPELSVRSTTPFDVIPSASLPESPCTPSPIQPNDNSALILLAHAQVTGFLTLEPPSAALAASWRAAELGVGRRVVGGGRVGIGVAHPRVARPRATSGVGAWLGISSSDSNGGTSMRAALGLGGLASADSSTASLVSAPPDSPATRPFNPAKRKTHQRASSMASFIPGMSSISALLGPFGEDGDSLAADDRPRSRAGGRGDALGAGTVIGGGGGMLDVMSSMGTVEQGVYPIIESQPSVLAVDLTLQPGETRQYKYSISLPPVLPPSFRGKYFRLTYYLVIGTTRPDAQADAGQLRRVIRVPIRMYNYVAVGQIPRPYDLMWPLARRREGAVLVGAVEDIKNIPTGPGRGRVRPSPSSPPIDKDRLTRTELESYARKLIIKSNPNTLAAEINNLQLSLGRLGANEDELEAANMSCRDAVEVVTRHSKKVSYDIAKDGKTVAIITFVKGAYRLGETVLGVIELNNPAMDGQYSATLESTESLALHTPAPQTRKHAEHHVAFAVGTQRAAFSLVIPSDASPSFVIRAGDTTLNGQNGVGKKTTMEGGLQWHVRMVLVVCMTPSARARYVIHDGPGNDWGESWRAAGELAPLGPADPNITNTSGEGWGSFFGRWTGDEEGAATHQREEGWAKLKPETIECELPITVFPGSTAYQPSGFDTWA</sequence>
<dbReference type="EMBL" id="SSOP01000035">
    <property type="protein sequence ID" value="KAB5593540.1"/>
    <property type="molecule type" value="Genomic_DNA"/>
</dbReference>
<dbReference type="Pfam" id="PF08737">
    <property type="entry name" value="Rgp1"/>
    <property type="match status" value="1"/>
</dbReference>
<dbReference type="InterPro" id="IPR014752">
    <property type="entry name" value="Arrestin-like_C"/>
</dbReference>
<dbReference type="OrthoDB" id="1918at2759"/>
<feature type="compositionally biased region" description="Polar residues" evidence="1">
    <location>
        <begin position="254"/>
        <end position="264"/>
    </location>
</feature>
<evidence type="ECO:0000313" key="3">
    <source>
        <dbReference type="Proteomes" id="UP000383932"/>
    </source>
</evidence>
<dbReference type="InterPro" id="IPR014848">
    <property type="entry name" value="Rgp1"/>
</dbReference>
<dbReference type="Proteomes" id="UP000383932">
    <property type="component" value="Unassembled WGS sequence"/>
</dbReference>
<dbReference type="PANTHER" id="PTHR12507">
    <property type="entry name" value="REDUCED GROWTH PHENOTYPE 1 RGP1, YEAST -RELATED"/>
    <property type="match status" value="1"/>
</dbReference>
<proteinExistence type="predicted"/>
<dbReference type="Gene3D" id="2.60.40.640">
    <property type="match status" value="1"/>
</dbReference>
<evidence type="ECO:0008006" key="4">
    <source>
        <dbReference type="Google" id="ProtNLM"/>
    </source>
</evidence>
<evidence type="ECO:0000313" key="2">
    <source>
        <dbReference type="EMBL" id="KAB5593540.1"/>
    </source>
</evidence>
<gene>
    <name evidence="2" type="ORF">CTheo_3006</name>
</gene>
<feature type="compositionally biased region" description="Low complexity" evidence="1">
    <location>
        <begin position="241"/>
        <end position="252"/>
    </location>
</feature>
<feature type="region of interest" description="Disordered" evidence="1">
    <location>
        <begin position="235"/>
        <end position="288"/>
    </location>
</feature>
<accession>A0A5N5QP53</accession>
<organism evidence="2 3">
    <name type="scientific">Ceratobasidium theobromae</name>
    <dbReference type="NCBI Taxonomy" id="1582974"/>
    <lineage>
        <taxon>Eukaryota</taxon>
        <taxon>Fungi</taxon>
        <taxon>Dikarya</taxon>
        <taxon>Basidiomycota</taxon>
        <taxon>Agaricomycotina</taxon>
        <taxon>Agaricomycetes</taxon>
        <taxon>Cantharellales</taxon>
        <taxon>Ceratobasidiaceae</taxon>
        <taxon>Ceratobasidium</taxon>
    </lineage>
</organism>
<feature type="region of interest" description="Disordered" evidence="1">
    <location>
        <begin position="625"/>
        <end position="644"/>
    </location>
</feature>
<comment type="caution">
    <text evidence="2">The sequence shown here is derived from an EMBL/GenBank/DDBJ whole genome shotgun (WGS) entry which is preliminary data.</text>
</comment>
<feature type="region of interest" description="Disordered" evidence="1">
    <location>
        <begin position="173"/>
        <end position="217"/>
    </location>
</feature>
<name>A0A5N5QP53_9AGAM</name>
<feature type="region of interest" description="Disordered" evidence="1">
    <location>
        <begin position="464"/>
        <end position="483"/>
    </location>
</feature>
<dbReference type="AlphaFoldDB" id="A0A5N5QP53"/>